<organism evidence="1">
    <name type="scientific">termite gut metagenome</name>
    <dbReference type="NCBI Taxonomy" id="433724"/>
    <lineage>
        <taxon>unclassified sequences</taxon>
        <taxon>metagenomes</taxon>
        <taxon>organismal metagenomes</taxon>
    </lineage>
</organism>
<reference evidence="1" key="1">
    <citation type="submission" date="2019-03" db="EMBL/GenBank/DDBJ databases">
        <title>Single cell metagenomics reveals metabolic interactions within the superorganism composed of flagellate Streblomastix strix and complex community of Bacteroidetes bacteria on its surface.</title>
        <authorList>
            <person name="Treitli S.C."/>
            <person name="Kolisko M."/>
            <person name="Husnik F."/>
            <person name="Keeling P."/>
            <person name="Hampl V."/>
        </authorList>
    </citation>
    <scope>NUCLEOTIDE SEQUENCE</scope>
    <source>
        <strain evidence="1">STM</strain>
    </source>
</reference>
<sequence length="39" mass="4214">GKCSHIMTDFGIRDSGINLSGLNIGMPQHLTHTLNGYTL</sequence>
<dbReference type="EMBL" id="SNRY01006427">
    <property type="protein sequence ID" value="KAA6312617.1"/>
    <property type="molecule type" value="Genomic_DNA"/>
</dbReference>
<comment type="caution">
    <text evidence="1">The sequence shown here is derived from an EMBL/GenBank/DDBJ whole genome shotgun (WGS) entry which is preliminary data.</text>
</comment>
<dbReference type="AlphaFoldDB" id="A0A5J4PSQ3"/>
<proteinExistence type="predicted"/>
<accession>A0A5J4PSQ3</accession>
<gene>
    <name evidence="1" type="ORF">EZS27_036482</name>
</gene>
<protein>
    <submittedName>
        <fullName evidence="1">Uncharacterized protein</fullName>
    </submittedName>
</protein>
<evidence type="ECO:0000313" key="1">
    <source>
        <dbReference type="EMBL" id="KAA6312617.1"/>
    </source>
</evidence>
<feature type="non-terminal residue" evidence="1">
    <location>
        <position position="1"/>
    </location>
</feature>
<name>A0A5J4PSQ3_9ZZZZ</name>